<dbReference type="Proteomes" id="UP000481109">
    <property type="component" value="Unassembled WGS sequence"/>
</dbReference>
<dbReference type="AlphaFoldDB" id="A0A6G4XTC9"/>
<dbReference type="InterPro" id="IPR007278">
    <property type="entry name" value="DUF397"/>
</dbReference>
<proteinExistence type="predicted"/>
<reference evidence="2 3" key="1">
    <citation type="submission" date="2020-02" db="EMBL/GenBank/DDBJ databases">
        <title>Whole-genome analyses of novel actinobacteria.</title>
        <authorList>
            <person name="Sahin N."/>
            <person name="Tokatli A."/>
        </authorList>
    </citation>
    <scope>NUCLEOTIDE SEQUENCE [LARGE SCALE GENOMIC DNA]</scope>
    <source>
        <strain evidence="2 3">YC504</strain>
    </source>
</reference>
<evidence type="ECO:0000313" key="3">
    <source>
        <dbReference type="Proteomes" id="UP000481109"/>
    </source>
</evidence>
<evidence type="ECO:0000313" key="2">
    <source>
        <dbReference type="EMBL" id="NGO79861.1"/>
    </source>
</evidence>
<feature type="domain" description="DUF397" evidence="1">
    <location>
        <begin position="3"/>
        <end position="54"/>
    </location>
</feature>
<protein>
    <submittedName>
        <fullName evidence="2">DUF397 domain-containing protein</fullName>
    </submittedName>
</protein>
<comment type="caution">
    <text evidence="2">The sequence shown here is derived from an EMBL/GenBank/DDBJ whole genome shotgun (WGS) entry which is preliminary data.</text>
</comment>
<dbReference type="Pfam" id="PF04149">
    <property type="entry name" value="DUF397"/>
    <property type="match status" value="1"/>
</dbReference>
<dbReference type="RefSeq" id="WP_165335298.1">
    <property type="nucleotide sequence ID" value="NZ_JAAKZW010000175.1"/>
</dbReference>
<organism evidence="2 3">
    <name type="scientific">Streptomyces mesophilus</name>
    <dbReference type="NCBI Taxonomy" id="1775132"/>
    <lineage>
        <taxon>Bacteria</taxon>
        <taxon>Bacillati</taxon>
        <taxon>Actinomycetota</taxon>
        <taxon>Actinomycetes</taxon>
        <taxon>Kitasatosporales</taxon>
        <taxon>Streptomycetaceae</taxon>
        <taxon>Streptomyces</taxon>
    </lineage>
</organism>
<keyword evidence="3" id="KW-1185">Reference proteome</keyword>
<gene>
    <name evidence="2" type="ORF">G6045_30005</name>
</gene>
<name>A0A6G4XTC9_9ACTN</name>
<sequence>MPDWQKSSYCGQGESCVHVAADDATVLLMESADPSGAVLRMPQNEFADLLADIKAGAPAPTAPDGTVRLGPVTTTTERWHAFQEGVRHGEFDHFAGTPHATVA</sequence>
<evidence type="ECO:0000259" key="1">
    <source>
        <dbReference type="Pfam" id="PF04149"/>
    </source>
</evidence>
<accession>A0A6G4XTC9</accession>
<dbReference type="EMBL" id="JAAKZW010000175">
    <property type="protein sequence ID" value="NGO79861.1"/>
    <property type="molecule type" value="Genomic_DNA"/>
</dbReference>